<dbReference type="GO" id="GO:0003677">
    <property type="term" value="F:DNA binding"/>
    <property type="evidence" value="ECO:0007669"/>
    <property type="project" value="InterPro"/>
</dbReference>
<dbReference type="RefSeq" id="WP_104411682.1">
    <property type="nucleotide sequence ID" value="NZ_PTIW01000002.1"/>
</dbReference>
<dbReference type="EMBL" id="PTIW01000002">
    <property type="protein sequence ID" value="PPK62636.1"/>
    <property type="molecule type" value="Genomic_DNA"/>
</dbReference>
<dbReference type="GO" id="GO:0006310">
    <property type="term" value="P:DNA recombination"/>
    <property type="evidence" value="ECO:0007669"/>
    <property type="project" value="UniProtKB-KW"/>
</dbReference>
<keyword evidence="1" id="KW-0233">DNA recombination</keyword>
<dbReference type="InterPro" id="IPR002104">
    <property type="entry name" value="Integrase_catalytic"/>
</dbReference>
<accession>A0AB37A072</accession>
<gene>
    <name evidence="3" type="ORF">B0F89_10238</name>
</gene>
<protein>
    <submittedName>
        <fullName evidence="3">Phage integrase family protein</fullName>
    </submittedName>
</protein>
<dbReference type="InterPro" id="IPR013762">
    <property type="entry name" value="Integrase-like_cat_sf"/>
</dbReference>
<evidence type="ECO:0000313" key="4">
    <source>
        <dbReference type="Proteomes" id="UP000239861"/>
    </source>
</evidence>
<dbReference type="AlphaFoldDB" id="A0AB37A072"/>
<organism evidence="3 4">
    <name type="scientific">Malaciobacter marinus</name>
    <dbReference type="NCBI Taxonomy" id="505249"/>
    <lineage>
        <taxon>Bacteria</taxon>
        <taxon>Pseudomonadati</taxon>
        <taxon>Campylobacterota</taxon>
        <taxon>Epsilonproteobacteria</taxon>
        <taxon>Campylobacterales</taxon>
        <taxon>Arcobacteraceae</taxon>
        <taxon>Malaciobacter</taxon>
    </lineage>
</organism>
<sequence length="459" mass="53371">MYKEVGNKFYFSILINNEIYILPELEKYIRNKVKVKKIKYKTLTTKLSTLKSFIIWSLANPVVNNEDLILYLARYLSDSENGYQVYNQIFVQEFNENIEYLLIESKPKKLSTLDKDKAIIEDFLKVTNQDLFDTFKLSKNIQSLNHTSKNSAHDGYGLKMGSLAQNAFANNVSILPNQAKSVIGDIKAFPYQLFDELLQLASPRERLIYLLCGACSARISQALNLTLYDFDYENKNVWLIDPRSNDQLGIHGIGRKQFLKDVYNVDASSDKLHCIIGFKAPIPLRFKERLPLHWISSLYRELFFETLSECKVVPESSRISKHPFFFVTSTGNRLMPQQVDVTFKTHCKKLKQKFPEYRVQLDGLGLHSLRHMFGVMMATFQAFLIMNDNKQNIPLDQVKIITKEAMGHRSLSSTDIYFNRPWHLNIELGEHITKLFDNMLEVNKYTILEEEKNGKRLKK</sequence>
<name>A0AB37A072_9BACT</name>
<proteinExistence type="predicted"/>
<reference evidence="3 4" key="1">
    <citation type="submission" date="2018-02" db="EMBL/GenBank/DDBJ databases">
        <title>Subsurface microbial communities from deep shales in Ohio and West Virginia, USA.</title>
        <authorList>
            <person name="Wrighton K."/>
        </authorList>
    </citation>
    <scope>NUCLEOTIDE SEQUENCE [LARGE SCALE GENOMIC DNA]</scope>
    <source>
        <strain evidence="3 4">MARC-MIP3H16</strain>
    </source>
</reference>
<dbReference type="PROSITE" id="PS51898">
    <property type="entry name" value="TYR_RECOMBINASE"/>
    <property type="match status" value="1"/>
</dbReference>
<dbReference type="Gene3D" id="1.10.443.10">
    <property type="entry name" value="Intergrase catalytic core"/>
    <property type="match status" value="1"/>
</dbReference>
<comment type="caution">
    <text evidence="3">The sequence shown here is derived from an EMBL/GenBank/DDBJ whole genome shotgun (WGS) entry which is preliminary data.</text>
</comment>
<feature type="domain" description="Tyr recombinase" evidence="2">
    <location>
        <begin position="184"/>
        <end position="437"/>
    </location>
</feature>
<evidence type="ECO:0000259" key="2">
    <source>
        <dbReference type="PROSITE" id="PS51898"/>
    </source>
</evidence>
<evidence type="ECO:0000313" key="3">
    <source>
        <dbReference type="EMBL" id="PPK62636.1"/>
    </source>
</evidence>
<dbReference type="GO" id="GO:0015074">
    <property type="term" value="P:DNA integration"/>
    <property type="evidence" value="ECO:0007669"/>
    <property type="project" value="InterPro"/>
</dbReference>
<dbReference type="SUPFAM" id="SSF56349">
    <property type="entry name" value="DNA breaking-rejoining enzymes"/>
    <property type="match status" value="1"/>
</dbReference>
<dbReference type="Proteomes" id="UP000239861">
    <property type="component" value="Unassembled WGS sequence"/>
</dbReference>
<dbReference type="InterPro" id="IPR011010">
    <property type="entry name" value="DNA_brk_join_enz"/>
</dbReference>
<evidence type="ECO:0000256" key="1">
    <source>
        <dbReference type="ARBA" id="ARBA00023172"/>
    </source>
</evidence>